<dbReference type="FunFam" id="3.40.50.300:FF:000604">
    <property type="entry name" value="ABC transporter B family member 28"/>
    <property type="match status" value="2"/>
</dbReference>
<dbReference type="SUPFAM" id="SSF52540">
    <property type="entry name" value="P-loop containing nucleoside triphosphate hydrolases"/>
    <property type="match status" value="2"/>
</dbReference>
<dbReference type="NCBIfam" id="TIGR02868">
    <property type="entry name" value="CydC"/>
    <property type="match status" value="1"/>
</dbReference>
<sequence>MKPIDPRLLRYARATRLFLVAVVGLGAVGSVLVIAQAMLIAEVVVDAFQHHQPVAELRTPLLLLVAVAVGRALVSWLTELAAHRAGAAVKSELRGRLLVRAGALGPGWLSGQRTGSLVALATRGVDALDDYFSRYLPQLGLAVVVPMAVLARIVTEDWVSAAIIVGTLPLIPLFMILIGWATRSQMDRQWRLLSRLSGHFLDVVAGLPTLKVFGRAKAQAESIKRITGEYRQATMRTLRIAFLSSFALELLATISVALVAVTIGMRLVHGDMDLYIGLVILVLAPEAYLPLRQVGAQFHAAAEGLAAAEEIFTVLETPVPSSGTQRVPHGEIAFEGVTVRYPGRSADAVSKVSLTVRPGETVALVGPSGAGKSTLLNALLGFVPPTAGRVRVGGVDLGSADLEEWRSRIAWVPQRPHLYAGTITDNVRLARPDADDAAVRLALADAGALEFVDALPAGADTVLGEDGAGLSAGQRQRLALARAFLADRPVLLLDEPTASLDGATEAEVVEAVRRLAVGRTVLLVVHRPALLALADRVVRLEVEEYGTEGGPAQSAAAPLPRPRTPEEPQAHDEQMPALTPVRRGGVLPRVRAMAGPRRGRLTLALLLGSLALGSAVGLMATSGWLISRASQQPPVLYLMVAVTATRAFGIGRAVFRYAERLVSHDAVLRMLADTRVAVYRRLERLAPAGLRTTRRGDLLSRLVADVDALQDYWLRWLLPAGAAFVVSVGSVGFTAWLLPEAGAVLAVGLLAAGAGVPLMTGAVARRAERRLAPARGVLATRVTDLLTGTAELTVAGALPARTAGARRADRDLTRIASRAATATALGDGLTALVTGLTVVAAALVGAQAVADGRIGGVTMAVVVLTPLAAFEAVLGLPLAVQYRQRVRRSAERVYEVLDAPEPVHEPERPQPAPASPFPLVMEGLAARHSTQRQDALTGLDLTLEQGRRIAVVGPSGAGKTTLAQVLLRFLDVSAGGYTLGGMDAHALDGDDVRRLVGLCAQDAHLFDSSVRENLLLARKDASEGELRDALARARLLDWADGLPDGLDTLIGEHGARLSGGQRQRLALARALLADFPVLVLDEPAEHLDLPTADALTADLLAATEGRTTLLITHRLAGLDAVDEVIVLAEGRVVQRGTYAELVAAAGPLREMVEREARGDLLGRRTGDKGSAALAQA</sequence>
<dbReference type="PROSITE" id="PS50893">
    <property type="entry name" value="ABC_TRANSPORTER_2"/>
    <property type="match status" value="2"/>
</dbReference>
<feature type="transmembrane region" description="Helical" evidence="9">
    <location>
        <begin position="601"/>
        <end position="624"/>
    </location>
</feature>
<dbReference type="InterPro" id="IPR017871">
    <property type="entry name" value="ABC_transporter-like_CS"/>
</dbReference>
<feature type="transmembrane region" description="Helical" evidence="9">
    <location>
        <begin position="636"/>
        <end position="655"/>
    </location>
</feature>
<dbReference type="GO" id="GO:0005886">
    <property type="term" value="C:plasma membrane"/>
    <property type="evidence" value="ECO:0007669"/>
    <property type="project" value="UniProtKB-SubCell"/>
</dbReference>
<feature type="transmembrane region" description="Helical" evidence="9">
    <location>
        <begin position="716"/>
        <end position="738"/>
    </location>
</feature>
<evidence type="ECO:0000256" key="2">
    <source>
        <dbReference type="ARBA" id="ARBA00022448"/>
    </source>
</evidence>
<dbReference type="PANTHER" id="PTHR24221">
    <property type="entry name" value="ATP-BINDING CASSETTE SUB-FAMILY B"/>
    <property type="match status" value="1"/>
</dbReference>
<dbReference type="GO" id="GO:0045454">
    <property type="term" value="P:cell redox homeostasis"/>
    <property type="evidence" value="ECO:0007669"/>
    <property type="project" value="InterPro"/>
</dbReference>
<keyword evidence="6 9" id="KW-1133">Transmembrane helix</keyword>
<evidence type="ECO:0000256" key="9">
    <source>
        <dbReference type="SAM" id="Phobius"/>
    </source>
</evidence>
<feature type="transmembrane region" description="Helical" evidence="9">
    <location>
        <begin position="61"/>
        <end position="82"/>
    </location>
</feature>
<evidence type="ECO:0000256" key="7">
    <source>
        <dbReference type="ARBA" id="ARBA00023136"/>
    </source>
</evidence>
<dbReference type="Gene3D" id="3.40.50.300">
    <property type="entry name" value="P-loop containing nucleotide triphosphate hydrolases"/>
    <property type="match status" value="2"/>
</dbReference>
<protein>
    <submittedName>
        <fullName evidence="12">ABC transporter</fullName>
    </submittedName>
</protein>
<feature type="compositionally biased region" description="Basic and acidic residues" evidence="8">
    <location>
        <begin position="563"/>
        <end position="573"/>
    </location>
</feature>
<dbReference type="FunFam" id="1.20.1560.10:FF:000034">
    <property type="entry name" value="Putative ABC transporter"/>
    <property type="match status" value="1"/>
</dbReference>
<dbReference type="GO" id="GO:0042883">
    <property type="term" value="P:cysteine transport"/>
    <property type="evidence" value="ECO:0007669"/>
    <property type="project" value="InterPro"/>
</dbReference>
<dbReference type="SUPFAM" id="SSF90123">
    <property type="entry name" value="ABC transporter transmembrane region"/>
    <property type="match status" value="2"/>
</dbReference>
<dbReference type="InterPro" id="IPR014223">
    <property type="entry name" value="ABC_CydC/D"/>
</dbReference>
<evidence type="ECO:0000313" key="13">
    <source>
        <dbReference type="Proteomes" id="UP000179935"/>
    </source>
</evidence>
<feature type="transmembrane region" description="Helical" evidence="9">
    <location>
        <begin position="17"/>
        <end position="41"/>
    </location>
</feature>
<keyword evidence="4" id="KW-0547">Nucleotide-binding</keyword>
<keyword evidence="2" id="KW-0813">Transport</keyword>
<dbReference type="GO" id="GO:0016887">
    <property type="term" value="F:ATP hydrolysis activity"/>
    <property type="evidence" value="ECO:0007669"/>
    <property type="project" value="InterPro"/>
</dbReference>
<dbReference type="InterPro" id="IPR036640">
    <property type="entry name" value="ABC1_TM_sf"/>
</dbReference>
<evidence type="ECO:0000259" key="10">
    <source>
        <dbReference type="PROSITE" id="PS50893"/>
    </source>
</evidence>
<evidence type="ECO:0000256" key="6">
    <source>
        <dbReference type="ARBA" id="ARBA00022989"/>
    </source>
</evidence>
<evidence type="ECO:0000256" key="1">
    <source>
        <dbReference type="ARBA" id="ARBA00004651"/>
    </source>
</evidence>
<feature type="region of interest" description="Disordered" evidence="8">
    <location>
        <begin position="548"/>
        <end position="573"/>
    </location>
</feature>
<feature type="transmembrane region" description="Helical" evidence="9">
    <location>
        <begin position="161"/>
        <end position="181"/>
    </location>
</feature>
<feature type="transmembrane region" description="Helical" evidence="9">
    <location>
        <begin position="240"/>
        <end position="268"/>
    </location>
</feature>
<dbReference type="EMBL" id="MLYP01000039">
    <property type="protein sequence ID" value="OIJ92100.1"/>
    <property type="molecule type" value="Genomic_DNA"/>
</dbReference>
<evidence type="ECO:0000313" key="12">
    <source>
        <dbReference type="EMBL" id="OIJ92100.1"/>
    </source>
</evidence>
<dbReference type="PROSITE" id="PS50929">
    <property type="entry name" value="ABC_TM1F"/>
    <property type="match status" value="2"/>
</dbReference>
<feature type="domain" description="ABC transmembrane type-1" evidence="11">
    <location>
        <begin position="603"/>
        <end position="885"/>
    </location>
</feature>
<feature type="transmembrane region" description="Helical" evidence="9">
    <location>
        <begin position="828"/>
        <end position="850"/>
    </location>
</feature>
<evidence type="ECO:0000256" key="4">
    <source>
        <dbReference type="ARBA" id="ARBA00022741"/>
    </source>
</evidence>
<dbReference type="GO" id="GO:0140359">
    <property type="term" value="F:ABC-type transporter activity"/>
    <property type="evidence" value="ECO:0007669"/>
    <property type="project" value="InterPro"/>
</dbReference>
<dbReference type="PANTHER" id="PTHR24221:SF590">
    <property type="entry name" value="COMPONENT LINKED WITH THE ASSEMBLY OF CYTOCHROME' TRANSPORT TRANSMEMBRANE ATP-BINDING PROTEIN ABC TRANSPORTER CYDD-RELATED"/>
    <property type="match status" value="1"/>
</dbReference>
<dbReference type="GO" id="GO:0034775">
    <property type="term" value="P:glutathione transmembrane transport"/>
    <property type="evidence" value="ECO:0007669"/>
    <property type="project" value="InterPro"/>
</dbReference>
<dbReference type="CDD" id="cd18584">
    <property type="entry name" value="ABC_6TM_AarD_CydD"/>
    <property type="match status" value="1"/>
</dbReference>
<evidence type="ECO:0000259" key="11">
    <source>
        <dbReference type="PROSITE" id="PS50929"/>
    </source>
</evidence>
<keyword evidence="3 9" id="KW-0812">Transmembrane</keyword>
<dbReference type="AlphaFoldDB" id="A0A1S2PEN4"/>
<dbReference type="CDD" id="cd03228">
    <property type="entry name" value="ABCC_MRP_Like"/>
    <property type="match status" value="1"/>
</dbReference>
<dbReference type="InterPro" id="IPR011527">
    <property type="entry name" value="ABC1_TM_dom"/>
</dbReference>
<dbReference type="GO" id="GO:0005737">
    <property type="term" value="C:cytoplasm"/>
    <property type="evidence" value="ECO:0007669"/>
    <property type="project" value="UniProtKB-ARBA"/>
</dbReference>
<feature type="transmembrane region" description="Helical" evidence="9">
    <location>
        <begin position="856"/>
        <end position="880"/>
    </location>
</feature>
<keyword evidence="13" id="KW-1185">Reference proteome</keyword>
<evidence type="ECO:0000256" key="5">
    <source>
        <dbReference type="ARBA" id="ARBA00022840"/>
    </source>
</evidence>
<feature type="transmembrane region" description="Helical" evidence="9">
    <location>
        <begin position="274"/>
        <end position="291"/>
    </location>
</feature>
<feature type="domain" description="ABC transporter" evidence="10">
    <location>
        <begin position="332"/>
        <end position="567"/>
    </location>
</feature>
<dbReference type="InterPro" id="IPR014216">
    <property type="entry name" value="ABC_transptr_CydD"/>
</dbReference>
<reference evidence="12 13" key="1">
    <citation type="submission" date="2016-10" db="EMBL/GenBank/DDBJ databases">
        <title>Genome sequence of Streptomyces sp. MUSC 93.</title>
        <authorList>
            <person name="Lee L.-H."/>
            <person name="Ser H.-L."/>
            <person name="Law J.W.-F."/>
        </authorList>
    </citation>
    <scope>NUCLEOTIDE SEQUENCE [LARGE SCALE GENOMIC DNA]</scope>
    <source>
        <strain evidence="12 13">MUSC 93</strain>
    </source>
</reference>
<dbReference type="SMART" id="SM00382">
    <property type="entry name" value="AAA"/>
    <property type="match status" value="2"/>
</dbReference>
<dbReference type="PROSITE" id="PS00211">
    <property type="entry name" value="ABC_TRANSPORTER_1"/>
    <property type="match status" value="2"/>
</dbReference>
<dbReference type="STRING" id="1428652.BIV24_14550"/>
<dbReference type="Pfam" id="PF00664">
    <property type="entry name" value="ABC_membrane"/>
    <property type="match status" value="2"/>
</dbReference>
<dbReference type="Proteomes" id="UP000179935">
    <property type="component" value="Unassembled WGS sequence"/>
</dbReference>
<proteinExistence type="predicted"/>
<dbReference type="Pfam" id="PF00005">
    <property type="entry name" value="ABC_tran"/>
    <property type="match status" value="2"/>
</dbReference>
<gene>
    <name evidence="12" type="ORF">BIV24_14550</name>
</gene>
<evidence type="ECO:0000256" key="8">
    <source>
        <dbReference type="SAM" id="MobiDB-lite"/>
    </source>
</evidence>
<evidence type="ECO:0000256" key="3">
    <source>
        <dbReference type="ARBA" id="ARBA00022692"/>
    </source>
</evidence>
<organism evidence="12 13">
    <name type="scientific">Streptomyces colonosanans</name>
    <dbReference type="NCBI Taxonomy" id="1428652"/>
    <lineage>
        <taxon>Bacteria</taxon>
        <taxon>Bacillati</taxon>
        <taxon>Actinomycetota</taxon>
        <taxon>Actinomycetes</taxon>
        <taxon>Kitasatosporales</taxon>
        <taxon>Streptomycetaceae</taxon>
        <taxon>Streptomyces</taxon>
    </lineage>
</organism>
<accession>A0A1S2PEN4</accession>
<name>A0A1S2PEN4_9ACTN</name>
<dbReference type="InterPro" id="IPR027417">
    <property type="entry name" value="P-loop_NTPase"/>
</dbReference>
<feature type="domain" description="ABC transmembrane type-1" evidence="11">
    <location>
        <begin position="20"/>
        <end position="303"/>
    </location>
</feature>
<dbReference type="InterPro" id="IPR003439">
    <property type="entry name" value="ABC_transporter-like_ATP-bd"/>
</dbReference>
<dbReference type="InterPro" id="IPR039421">
    <property type="entry name" value="Type_1_exporter"/>
</dbReference>
<keyword evidence="5" id="KW-0067">ATP-binding</keyword>
<keyword evidence="7 9" id="KW-0472">Membrane</keyword>
<dbReference type="InterPro" id="IPR003593">
    <property type="entry name" value="AAA+_ATPase"/>
</dbReference>
<dbReference type="Gene3D" id="1.20.1560.10">
    <property type="entry name" value="ABC transporter type 1, transmembrane domain"/>
    <property type="match status" value="2"/>
</dbReference>
<feature type="domain" description="ABC transporter" evidence="10">
    <location>
        <begin position="919"/>
        <end position="1154"/>
    </location>
</feature>
<feature type="transmembrane region" description="Helical" evidence="9">
    <location>
        <begin position="744"/>
        <end position="764"/>
    </location>
</feature>
<dbReference type="RefSeq" id="WP_071366827.1">
    <property type="nucleotide sequence ID" value="NZ_MLYP01000039.1"/>
</dbReference>
<feature type="transmembrane region" description="Helical" evidence="9">
    <location>
        <begin position="135"/>
        <end position="155"/>
    </location>
</feature>
<dbReference type="NCBIfam" id="TIGR02857">
    <property type="entry name" value="CydD"/>
    <property type="match status" value="1"/>
</dbReference>
<dbReference type="GO" id="GO:0005524">
    <property type="term" value="F:ATP binding"/>
    <property type="evidence" value="ECO:0007669"/>
    <property type="project" value="UniProtKB-KW"/>
</dbReference>
<comment type="subcellular location">
    <subcellularLocation>
        <location evidence="1">Cell membrane</location>
        <topology evidence="1">Multi-pass membrane protein</topology>
    </subcellularLocation>
</comment>
<comment type="caution">
    <text evidence="12">The sequence shown here is derived from an EMBL/GenBank/DDBJ whole genome shotgun (WGS) entry which is preliminary data.</text>
</comment>
<dbReference type="OrthoDB" id="9806127at2"/>